<gene>
    <name evidence="1" type="ORF">RS82_01392</name>
</gene>
<dbReference type="OrthoDB" id="291334at2"/>
<keyword evidence="2" id="KW-1185">Reference proteome</keyword>
<sequence>MPFTQYGVLSGTLVSHERDDPDEFGRWWHVNLKLRSGARDFRVAVDVDSKNSAAGVQWKTIRTTGARLGWPAPPAPAFTKLLSSPASGALDVIRHRELRVVGIRWFLQWLLRARDAVAADRSPFWVPFLRPWRSGDQLQASQALEATLRVGALTLVWGEPFPEGAAPASVQGIHNVHQNQGDPAGSQWFPENGIWQDGGVATQQPDGSWVVFVSKFSTQSDRTDSLGHPV</sequence>
<proteinExistence type="predicted"/>
<accession>A0A0M2HHB5</accession>
<protein>
    <recommendedName>
        <fullName evidence="3">DUF2278 family protein</fullName>
    </recommendedName>
</protein>
<dbReference type="EMBL" id="JYJA01000030">
    <property type="protein sequence ID" value="KJL43695.1"/>
    <property type="molecule type" value="Genomic_DNA"/>
</dbReference>
<organism evidence="1 2">
    <name type="scientific">Microbacterium trichothecenolyticum</name>
    <name type="common">Aureobacterium trichothecenolyticum</name>
    <dbReference type="NCBI Taxonomy" id="69370"/>
    <lineage>
        <taxon>Bacteria</taxon>
        <taxon>Bacillati</taxon>
        <taxon>Actinomycetota</taxon>
        <taxon>Actinomycetes</taxon>
        <taxon>Micrococcales</taxon>
        <taxon>Microbacteriaceae</taxon>
        <taxon>Microbacterium</taxon>
    </lineage>
</organism>
<name>A0A0M2HHB5_MICTR</name>
<evidence type="ECO:0000313" key="2">
    <source>
        <dbReference type="Proteomes" id="UP000034098"/>
    </source>
</evidence>
<dbReference type="AlphaFoldDB" id="A0A0M2HHB5"/>
<dbReference type="Pfam" id="PF10042">
    <property type="entry name" value="DUF2278"/>
    <property type="match status" value="1"/>
</dbReference>
<reference evidence="1 2" key="1">
    <citation type="submission" date="2015-02" db="EMBL/GenBank/DDBJ databases">
        <title>Draft genome sequences of ten Microbacterium spp. with emphasis on heavy metal contaminated environments.</title>
        <authorList>
            <person name="Corretto E."/>
        </authorList>
    </citation>
    <scope>NUCLEOTIDE SEQUENCE [LARGE SCALE GENOMIC DNA]</scope>
    <source>
        <strain evidence="1 2">DSM 8608</strain>
    </source>
</reference>
<dbReference type="RefSeq" id="WP_045297837.1">
    <property type="nucleotide sequence ID" value="NZ_JYJA01000030.1"/>
</dbReference>
<comment type="caution">
    <text evidence="1">The sequence shown here is derived from an EMBL/GenBank/DDBJ whole genome shotgun (WGS) entry which is preliminary data.</text>
</comment>
<dbReference type="InterPro" id="IPR019268">
    <property type="entry name" value="DUF2278"/>
</dbReference>
<dbReference type="Proteomes" id="UP000034098">
    <property type="component" value="Unassembled WGS sequence"/>
</dbReference>
<dbReference type="PATRIC" id="fig|69370.6.peg.1429"/>
<evidence type="ECO:0000313" key="1">
    <source>
        <dbReference type="EMBL" id="KJL43695.1"/>
    </source>
</evidence>
<evidence type="ECO:0008006" key="3">
    <source>
        <dbReference type="Google" id="ProtNLM"/>
    </source>
</evidence>